<keyword evidence="2" id="KW-0175">Coiled coil</keyword>
<gene>
    <name evidence="6" type="ORF">E2C04_01020</name>
    <name evidence="5" type="ORF">GCM10007231_05820</name>
</gene>
<dbReference type="InterPro" id="IPR000551">
    <property type="entry name" value="MerR-type_HTH_dom"/>
</dbReference>
<dbReference type="PANTHER" id="PTHR30204:SF97">
    <property type="entry name" value="MERR FAMILY REGULATORY PROTEIN"/>
    <property type="match status" value="1"/>
</dbReference>
<dbReference type="SUPFAM" id="SSF46955">
    <property type="entry name" value="Putative DNA-binding domain"/>
    <property type="match status" value="1"/>
</dbReference>
<evidence type="ECO:0000313" key="7">
    <source>
        <dbReference type="Proteomes" id="UP000297025"/>
    </source>
</evidence>
<reference evidence="5" key="5">
    <citation type="submission" date="2024-05" db="EMBL/GenBank/DDBJ databases">
        <authorList>
            <person name="Sun Q."/>
            <person name="Sedlacek I."/>
        </authorList>
    </citation>
    <scope>NUCLEOTIDE SEQUENCE</scope>
    <source>
        <strain evidence="5">CCM 7403</strain>
    </source>
</reference>
<evidence type="ECO:0000259" key="4">
    <source>
        <dbReference type="PROSITE" id="PS50937"/>
    </source>
</evidence>
<feature type="coiled-coil region" evidence="2">
    <location>
        <begin position="76"/>
        <end position="103"/>
    </location>
</feature>
<dbReference type="EMBL" id="CP038462">
    <property type="protein sequence ID" value="QCC76129.1"/>
    <property type="molecule type" value="Genomic_DNA"/>
</dbReference>
<dbReference type="GO" id="GO:0003677">
    <property type="term" value="F:DNA binding"/>
    <property type="evidence" value="ECO:0007669"/>
    <property type="project" value="UniProtKB-KW"/>
</dbReference>
<dbReference type="Pfam" id="PF13411">
    <property type="entry name" value="MerR_1"/>
    <property type="match status" value="1"/>
</dbReference>
<reference evidence="8" key="3">
    <citation type="journal article" date="2019" name="Int. J. Syst. Evol. Microbiol.">
        <title>The Global Catalogue of Microorganisms (GCM) 10K type strain sequencing project: providing services to taxonomists for standard genome sequencing and annotation.</title>
        <authorList>
            <consortium name="The Broad Institute Genomics Platform"/>
            <consortium name="The Broad Institute Genome Sequencing Center for Infectious Disease"/>
            <person name="Wu L."/>
            <person name="Ma J."/>
        </authorList>
    </citation>
    <scope>NUCLEOTIDE SEQUENCE [LARGE SCALE GENOMIC DNA]</scope>
    <source>
        <strain evidence="8">CCM 7403</strain>
    </source>
</reference>
<dbReference type="PANTHER" id="PTHR30204">
    <property type="entry name" value="REDOX-CYCLING DRUG-SENSING TRANSCRIPTIONAL ACTIVATOR SOXR"/>
    <property type="match status" value="1"/>
</dbReference>
<organism evidence="6 7">
    <name type="scientific">Nocardioides daphniae</name>
    <dbReference type="NCBI Taxonomy" id="402297"/>
    <lineage>
        <taxon>Bacteria</taxon>
        <taxon>Bacillati</taxon>
        <taxon>Actinomycetota</taxon>
        <taxon>Actinomycetes</taxon>
        <taxon>Propionibacteriales</taxon>
        <taxon>Nocardioidaceae</taxon>
        <taxon>Nocardioides</taxon>
    </lineage>
</organism>
<proteinExistence type="predicted"/>
<evidence type="ECO:0000313" key="5">
    <source>
        <dbReference type="EMBL" id="GGD09814.1"/>
    </source>
</evidence>
<reference evidence="6" key="4">
    <citation type="submission" date="2019-03" db="EMBL/GenBank/DDBJ databases">
        <authorList>
            <person name="Huang Y."/>
        </authorList>
    </citation>
    <scope>NUCLEOTIDE SEQUENCE</scope>
    <source>
        <strain evidence="6">JCM 16608</strain>
    </source>
</reference>
<evidence type="ECO:0000256" key="1">
    <source>
        <dbReference type="ARBA" id="ARBA00023125"/>
    </source>
</evidence>
<evidence type="ECO:0000313" key="8">
    <source>
        <dbReference type="Proteomes" id="UP000630594"/>
    </source>
</evidence>
<dbReference type="PROSITE" id="PS50937">
    <property type="entry name" value="HTH_MERR_2"/>
    <property type="match status" value="1"/>
</dbReference>
<dbReference type="EMBL" id="BMCK01000001">
    <property type="protein sequence ID" value="GGD09814.1"/>
    <property type="molecule type" value="Genomic_DNA"/>
</dbReference>
<dbReference type="InterPro" id="IPR009061">
    <property type="entry name" value="DNA-bd_dom_put_sf"/>
</dbReference>
<dbReference type="PRINTS" id="PR00040">
    <property type="entry name" value="HTHMERR"/>
</dbReference>
<dbReference type="OrthoDB" id="9802039at2"/>
<reference evidence="6 7" key="1">
    <citation type="journal article" date="2008" name="Int. J. Syst. Evol. Microbiol.">
        <title>Nocardioides daphniae sp. nov., isolated from Daphnia cucullata (Crustacea: Cladocera).</title>
        <authorList>
            <person name="Toth E.M."/>
            <person name="Keki Z."/>
            <person name="Homonnay Z.G."/>
            <person name="Borsodi A.K."/>
            <person name="Marialigeti K."/>
            <person name="Schumann P."/>
        </authorList>
    </citation>
    <scope>NUCLEOTIDE SEQUENCE [LARGE SCALE GENOMIC DNA]</scope>
    <source>
        <strain evidence="6 7">JCM 16608</strain>
    </source>
</reference>
<dbReference type="CDD" id="cd00592">
    <property type="entry name" value="HTH_MerR-like"/>
    <property type="match status" value="1"/>
</dbReference>
<accession>A0A4P7UB34</accession>
<dbReference type="Proteomes" id="UP000630594">
    <property type="component" value="Unassembled WGS sequence"/>
</dbReference>
<dbReference type="GO" id="GO:0003700">
    <property type="term" value="F:DNA-binding transcription factor activity"/>
    <property type="evidence" value="ECO:0007669"/>
    <property type="project" value="InterPro"/>
</dbReference>
<dbReference type="SMART" id="SM00422">
    <property type="entry name" value="HTH_MERR"/>
    <property type="match status" value="1"/>
</dbReference>
<feature type="region of interest" description="Disordered" evidence="3">
    <location>
        <begin position="135"/>
        <end position="161"/>
    </location>
</feature>
<evidence type="ECO:0000313" key="6">
    <source>
        <dbReference type="EMBL" id="QCC76129.1"/>
    </source>
</evidence>
<protein>
    <submittedName>
        <fullName evidence="6">MerR family transcriptional regulator</fullName>
    </submittedName>
</protein>
<evidence type="ECO:0000256" key="3">
    <source>
        <dbReference type="SAM" id="MobiDB-lite"/>
    </source>
</evidence>
<feature type="domain" description="HTH merR-type" evidence="4">
    <location>
        <begin position="9"/>
        <end position="77"/>
    </location>
</feature>
<sequence length="161" mass="17849">MKSSGEGELVSIGEVASRFGLATHVLRHWEDQGLLTPARDAAGRRRFGADDIVRVAAILANQSAGLSLEQIATLFDTEAEGRRELLEQHLADLERRRLELEVAREVTAHALQCQRHDLTTCPRFREAVSALVEGRPAPEGQHPWDWRLTGRAGRPAPPIHV</sequence>
<dbReference type="Proteomes" id="UP000297025">
    <property type="component" value="Chromosome"/>
</dbReference>
<reference evidence="5" key="2">
    <citation type="journal article" date="2014" name="Int. J. Syst. Evol. Microbiol.">
        <title>Complete genome of a new Firmicutes species belonging to the dominant human colonic microbiota ('Ruminococcus bicirculans') reveals two chromosomes and a selective capacity to utilize plant glucans.</title>
        <authorList>
            <consortium name="NISC Comparative Sequencing Program"/>
            <person name="Wegmann U."/>
            <person name="Louis P."/>
            <person name="Goesmann A."/>
            <person name="Henrissat B."/>
            <person name="Duncan S.H."/>
            <person name="Flint H.J."/>
        </authorList>
    </citation>
    <scope>NUCLEOTIDE SEQUENCE</scope>
    <source>
        <strain evidence="5">CCM 7403</strain>
    </source>
</reference>
<dbReference type="InterPro" id="IPR047057">
    <property type="entry name" value="MerR_fam"/>
</dbReference>
<keyword evidence="8" id="KW-1185">Reference proteome</keyword>
<keyword evidence="1" id="KW-0238">DNA-binding</keyword>
<dbReference type="AlphaFoldDB" id="A0A4P7UB34"/>
<dbReference type="Gene3D" id="1.10.1660.10">
    <property type="match status" value="1"/>
</dbReference>
<evidence type="ECO:0000256" key="2">
    <source>
        <dbReference type="SAM" id="Coils"/>
    </source>
</evidence>
<name>A0A4P7UB34_9ACTN</name>
<dbReference type="KEGG" id="ndp:E2C04_01020"/>